<gene>
    <name evidence="1" type="ORF">BGE01nite_05420</name>
</gene>
<organism evidence="1 2">
    <name type="scientific">Brevifollis gellanilyticus</name>
    <dbReference type="NCBI Taxonomy" id="748831"/>
    <lineage>
        <taxon>Bacteria</taxon>
        <taxon>Pseudomonadati</taxon>
        <taxon>Verrucomicrobiota</taxon>
        <taxon>Verrucomicrobiia</taxon>
        <taxon>Verrucomicrobiales</taxon>
        <taxon>Verrucomicrobiaceae</taxon>
    </lineage>
</organism>
<dbReference type="EMBL" id="BKAG01000002">
    <property type="protein sequence ID" value="GEP41251.1"/>
    <property type="molecule type" value="Genomic_DNA"/>
</dbReference>
<sequence>MAEMKGKTFRLERKSRVRKLFDLECVIEIKDDRLYETSTVYAAEAVPLKMLYHFMHAWKPSVSAYAAGIDAQPDKIIAGPLTDATDTVRKFYITQRVDWMAVHEPESGQFAVSRLLEAPELGKHVTMLWNVPGAYRKFYLMCFSKETVPAGFTGAWKMVTAFGAAGTETWESQARKVAKELR</sequence>
<evidence type="ECO:0000313" key="1">
    <source>
        <dbReference type="EMBL" id="GEP41251.1"/>
    </source>
</evidence>
<accession>A0A512M4J3</accession>
<comment type="caution">
    <text evidence="1">The sequence shown here is derived from an EMBL/GenBank/DDBJ whole genome shotgun (WGS) entry which is preliminary data.</text>
</comment>
<keyword evidence="2" id="KW-1185">Reference proteome</keyword>
<name>A0A512M4J3_9BACT</name>
<dbReference type="Proteomes" id="UP000321577">
    <property type="component" value="Unassembled WGS sequence"/>
</dbReference>
<proteinExistence type="predicted"/>
<reference evidence="1 2" key="1">
    <citation type="submission" date="2019-07" db="EMBL/GenBank/DDBJ databases">
        <title>Whole genome shotgun sequence of Brevifollis gellanilyticus NBRC 108608.</title>
        <authorList>
            <person name="Hosoyama A."/>
            <person name="Uohara A."/>
            <person name="Ohji S."/>
            <person name="Ichikawa N."/>
        </authorList>
    </citation>
    <scope>NUCLEOTIDE SEQUENCE [LARGE SCALE GENOMIC DNA]</scope>
    <source>
        <strain evidence="1 2">NBRC 108608</strain>
    </source>
</reference>
<evidence type="ECO:0000313" key="2">
    <source>
        <dbReference type="Proteomes" id="UP000321577"/>
    </source>
</evidence>
<dbReference type="AlphaFoldDB" id="A0A512M4J3"/>
<protein>
    <submittedName>
        <fullName evidence="1">Uncharacterized protein</fullName>
    </submittedName>
</protein>